<keyword evidence="2" id="KW-1185">Reference proteome</keyword>
<gene>
    <name evidence="1" type="ORF">WMW72_20485</name>
</gene>
<sequence>MVQELNQIFCAWNVLQTNYAYDAFNRTIRVEQADRGVVQHGYDPEGSL</sequence>
<evidence type="ECO:0000313" key="2">
    <source>
        <dbReference type="Proteomes" id="UP001469365"/>
    </source>
</evidence>
<organism evidence="1 2">
    <name type="scientific">Paenibacillus filicis</name>
    <dbReference type="NCBI Taxonomy" id="669464"/>
    <lineage>
        <taxon>Bacteria</taxon>
        <taxon>Bacillati</taxon>
        <taxon>Bacillota</taxon>
        <taxon>Bacilli</taxon>
        <taxon>Bacillales</taxon>
        <taxon>Paenibacillaceae</taxon>
        <taxon>Paenibacillus</taxon>
    </lineage>
</organism>
<proteinExistence type="predicted"/>
<dbReference type="EMBL" id="JBBPCC010000014">
    <property type="protein sequence ID" value="MEK8130287.1"/>
    <property type="molecule type" value="Genomic_DNA"/>
</dbReference>
<protein>
    <recommendedName>
        <fullName evidence="3">YD repeat-containing protein</fullName>
    </recommendedName>
</protein>
<evidence type="ECO:0000313" key="1">
    <source>
        <dbReference type="EMBL" id="MEK8130287.1"/>
    </source>
</evidence>
<comment type="caution">
    <text evidence="1">The sequence shown here is derived from an EMBL/GenBank/DDBJ whole genome shotgun (WGS) entry which is preliminary data.</text>
</comment>
<accession>A0ABU9DPZ8</accession>
<dbReference type="Proteomes" id="UP001469365">
    <property type="component" value="Unassembled WGS sequence"/>
</dbReference>
<evidence type="ECO:0008006" key="3">
    <source>
        <dbReference type="Google" id="ProtNLM"/>
    </source>
</evidence>
<name>A0ABU9DPZ8_9BACL</name>
<dbReference type="RefSeq" id="WP_341417421.1">
    <property type="nucleotide sequence ID" value="NZ_JBBPCC010000014.1"/>
</dbReference>
<reference evidence="1 2" key="1">
    <citation type="submission" date="2024-04" db="EMBL/GenBank/DDBJ databases">
        <title>draft genome sequnece of Paenibacillus filicis.</title>
        <authorList>
            <person name="Kim D.-U."/>
        </authorList>
    </citation>
    <scope>NUCLEOTIDE SEQUENCE [LARGE SCALE GENOMIC DNA]</scope>
    <source>
        <strain evidence="1 2">KACC14197</strain>
    </source>
</reference>